<dbReference type="SUPFAM" id="SSF51735">
    <property type="entry name" value="NAD(P)-binding Rossmann-fold domains"/>
    <property type="match status" value="1"/>
</dbReference>
<evidence type="ECO:0000256" key="6">
    <source>
        <dbReference type="ARBA" id="ARBA00023002"/>
    </source>
</evidence>
<dbReference type="InParanoid" id="A0A286UWH3"/>
<feature type="compositionally biased region" description="Low complexity" evidence="8">
    <location>
        <begin position="31"/>
        <end position="50"/>
    </location>
</feature>
<dbReference type="PANTHER" id="PTHR42940:SF3">
    <property type="entry name" value="ALCOHOL DEHYDROGENASE 1-RELATED"/>
    <property type="match status" value="1"/>
</dbReference>
<feature type="domain" description="Enoyl reductase (ER)" evidence="9">
    <location>
        <begin position="52"/>
        <end position="366"/>
    </location>
</feature>
<dbReference type="SMART" id="SM00829">
    <property type="entry name" value="PKS_ER"/>
    <property type="match status" value="1"/>
</dbReference>
<dbReference type="Gene3D" id="3.40.50.720">
    <property type="entry name" value="NAD(P)-binding Rossmann-like Domain"/>
    <property type="match status" value="1"/>
</dbReference>
<dbReference type="AlphaFoldDB" id="A0A286UWH3"/>
<dbReference type="STRING" id="2282107.A0A286UWH3"/>
<protein>
    <recommendedName>
        <fullName evidence="3">alcohol dehydrogenase</fullName>
        <ecNumber evidence="3">1.1.1.1</ecNumber>
    </recommendedName>
</protein>
<dbReference type="InterPro" id="IPR011032">
    <property type="entry name" value="GroES-like_sf"/>
</dbReference>
<organism evidence="10 11">
    <name type="scientific">Pyrrhoderma noxium</name>
    <dbReference type="NCBI Taxonomy" id="2282107"/>
    <lineage>
        <taxon>Eukaryota</taxon>
        <taxon>Fungi</taxon>
        <taxon>Dikarya</taxon>
        <taxon>Basidiomycota</taxon>
        <taxon>Agaricomycotina</taxon>
        <taxon>Agaricomycetes</taxon>
        <taxon>Hymenochaetales</taxon>
        <taxon>Hymenochaetaceae</taxon>
        <taxon>Pyrrhoderma</taxon>
    </lineage>
</organism>
<dbReference type="FunCoup" id="A0A286UWH3">
    <property type="interactions" value="265"/>
</dbReference>
<keyword evidence="11" id="KW-1185">Reference proteome</keyword>
<gene>
    <name evidence="10" type="ORF">PNOK_0099600</name>
</gene>
<dbReference type="InterPro" id="IPR013154">
    <property type="entry name" value="ADH-like_N"/>
</dbReference>
<evidence type="ECO:0000256" key="5">
    <source>
        <dbReference type="ARBA" id="ARBA00022833"/>
    </source>
</evidence>
<dbReference type="SUPFAM" id="SSF50129">
    <property type="entry name" value="GroES-like"/>
    <property type="match status" value="1"/>
</dbReference>
<sequence length="421" mass="44910">MAISSNASRLSNLLRAHSLFKATRSASRTHSLIPRSTPTSSPSIHSSHSAMSTLAGTTIPTTQTAAVVEKIGANIDIRNNVPVKKAAELAPGVGEIVAIGENTANSPVKLGDRVGIKWLANSCLDCEFCRKGNEMNCTNAQLSGYTVDGTFSQYVVSYVHHVSPIPKSLDSAAAASVLCAGVTVYKALKNSNTKVGDFIVIPGAGGGLGHLAVQYANAMGLRVIAVDTGADKEKLVKSLGAEKWIDFRQTSTLVEDIRAATGGLGPHASLVVAAHSSAYEQAVDYLRPGGTLVVVGMPNAPIGANVFWTVYKTIKIVGSYVGNRQDAIEALEIAASGKVKVHFQLKKLSDLKEVFDDMEHGKFAGLYSKKFSSAAFRERRTHVSTNYRRLYVCREEKEVINIQSMLVTCTSGTPTMFSSFV</sequence>
<evidence type="ECO:0000256" key="3">
    <source>
        <dbReference type="ARBA" id="ARBA00013190"/>
    </source>
</evidence>
<accession>A0A286UWH3</accession>
<dbReference type="Gene3D" id="3.90.180.10">
    <property type="entry name" value="Medium-chain alcohol dehydrogenases, catalytic domain"/>
    <property type="match status" value="1"/>
</dbReference>
<evidence type="ECO:0000259" key="9">
    <source>
        <dbReference type="SMART" id="SM00829"/>
    </source>
</evidence>
<keyword evidence="6" id="KW-0560">Oxidoreductase</keyword>
<dbReference type="EMBL" id="NBII01000001">
    <property type="protein sequence ID" value="PAV23928.1"/>
    <property type="molecule type" value="Genomic_DNA"/>
</dbReference>
<dbReference type="InterPro" id="IPR020843">
    <property type="entry name" value="ER"/>
</dbReference>
<evidence type="ECO:0000256" key="1">
    <source>
        <dbReference type="ARBA" id="ARBA00001947"/>
    </source>
</evidence>
<keyword evidence="5" id="KW-0862">Zinc</keyword>
<dbReference type="GO" id="GO:0004022">
    <property type="term" value="F:alcohol dehydrogenase (NAD+) activity"/>
    <property type="evidence" value="ECO:0007669"/>
    <property type="project" value="UniProtKB-EC"/>
</dbReference>
<dbReference type="Pfam" id="PF00107">
    <property type="entry name" value="ADH_zinc_N"/>
    <property type="match status" value="1"/>
</dbReference>
<dbReference type="PANTHER" id="PTHR42940">
    <property type="entry name" value="ALCOHOL DEHYDROGENASE 1-RELATED"/>
    <property type="match status" value="1"/>
</dbReference>
<name>A0A286UWH3_9AGAM</name>
<dbReference type="EC" id="1.1.1.1" evidence="3"/>
<dbReference type="InterPro" id="IPR036291">
    <property type="entry name" value="NAD(P)-bd_dom_sf"/>
</dbReference>
<dbReference type="OrthoDB" id="1879366at2759"/>
<keyword evidence="4" id="KW-0479">Metal-binding</keyword>
<comment type="caution">
    <text evidence="10">The sequence shown here is derived from an EMBL/GenBank/DDBJ whole genome shotgun (WGS) entry which is preliminary data.</text>
</comment>
<evidence type="ECO:0000256" key="7">
    <source>
        <dbReference type="ARBA" id="ARBA00023027"/>
    </source>
</evidence>
<feature type="region of interest" description="Disordered" evidence="8">
    <location>
        <begin position="25"/>
        <end position="50"/>
    </location>
</feature>
<comment type="cofactor">
    <cofactor evidence="1">
        <name>Zn(2+)</name>
        <dbReference type="ChEBI" id="CHEBI:29105"/>
    </cofactor>
</comment>
<proteinExistence type="inferred from homology"/>
<keyword evidence="7" id="KW-0520">NAD</keyword>
<evidence type="ECO:0000256" key="8">
    <source>
        <dbReference type="SAM" id="MobiDB-lite"/>
    </source>
</evidence>
<reference evidence="10 11" key="1">
    <citation type="journal article" date="2017" name="Mol. Ecol.">
        <title>Comparative and population genomic landscape of Phellinus noxius: A hypervariable fungus causing root rot in trees.</title>
        <authorList>
            <person name="Chung C.L."/>
            <person name="Lee T.J."/>
            <person name="Akiba M."/>
            <person name="Lee H.H."/>
            <person name="Kuo T.H."/>
            <person name="Liu D."/>
            <person name="Ke H.M."/>
            <person name="Yokoi T."/>
            <person name="Roa M.B."/>
            <person name="Lu M.J."/>
            <person name="Chang Y.Y."/>
            <person name="Ann P.J."/>
            <person name="Tsai J.N."/>
            <person name="Chen C.Y."/>
            <person name="Tzean S.S."/>
            <person name="Ota Y."/>
            <person name="Hattori T."/>
            <person name="Sahashi N."/>
            <person name="Liou R.F."/>
            <person name="Kikuchi T."/>
            <person name="Tsai I.J."/>
        </authorList>
    </citation>
    <scope>NUCLEOTIDE SEQUENCE [LARGE SCALE GENOMIC DNA]</scope>
    <source>
        <strain evidence="10 11">FFPRI411160</strain>
    </source>
</reference>
<dbReference type="GO" id="GO:0046872">
    <property type="term" value="F:metal ion binding"/>
    <property type="evidence" value="ECO:0007669"/>
    <property type="project" value="UniProtKB-KW"/>
</dbReference>
<dbReference type="InterPro" id="IPR013149">
    <property type="entry name" value="ADH-like_C"/>
</dbReference>
<dbReference type="FunFam" id="3.40.50.720:FF:000039">
    <property type="entry name" value="Alcohol dehydrogenase AdhP"/>
    <property type="match status" value="1"/>
</dbReference>
<dbReference type="GO" id="GO:0005737">
    <property type="term" value="C:cytoplasm"/>
    <property type="evidence" value="ECO:0007669"/>
    <property type="project" value="TreeGrafter"/>
</dbReference>
<dbReference type="Pfam" id="PF08240">
    <property type="entry name" value="ADH_N"/>
    <property type="match status" value="1"/>
</dbReference>
<evidence type="ECO:0000313" key="11">
    <source>
        <dbReference type="Proteomes" id="UP000217199"/>
    </source>
</evidence>
<dbReference type="Proteomes" id="UP000217199">
    <property type="component" value="Unassembled WGS sequence"/>
</dbReference>
<comment type="similarity">
    <text evidence="2">Belongs to the zinc-containing alcohol dehydrogenase family.</text>
</comment>
<evidence type="ECO:0000256" key="4">
    <source>
        <dbReference type="ARBA" id="ARBA00022723"/>
    </source>
</evidence>
<dbReference type="CDD" id="cd08297">
    <property type="entry name" value="CAD3"/>
    <property type="match status" value="1"/>
</dbReference>
<evidence type="ECO:0000313" key="10">
    <source>
        <dbReference type="EMBL" id="PAV23928.1"/>
    </source>
</evidence>
<evidence type="ECO:0000256" key="2">
    <source>
        <dbReference type="ARBA" id="ARBA00008072"/>
    </source>
</evidence>